<dbReference type="InterPro" id="IPR015947">
    <property type="entry name" value="PUA-like_sf"/>
</dbReference>
<dbReference type="EMBL" id="PQSP01000012">
    <property type="protein sequence ID" value="RUS65483.1"/>
    <property type="molecule type" value="Genomic_DNA"/>
</dbReference>
<dbReference type="HAMAP" id="MF_00771">
    <property type="entry name" value="UPF0310"/>
    <property type="match status" value="1"/>
</dbReference>
<comment type="caution">
    <text evidence="3">The sequence shown here is derived from an EMBL/GenBank/DDBJ whole genome shotgun (WGS) entry which is preliminary data.</text>
</comment>
<dbReference type="SUPFAM" id="SSF88697">
    <property type="entry name" value="PUA domain-like"/>
    <property type="match status" value="1"/>
</dbReference>
<dbReference type="NCBIfam" id="NF002616">
    <property type="entry name" value="PRK02268.1-2"/>
    <property type="match status" value="1"/>
</dbReference>
<evidence type="ECO:0000313" key="4">
    <source>
        <dbReference type="Proteomes" id="UP000286947"/>
    </source>
</evidence>
<name>A0A433S9Q6_9BURK</name>
<sequence length="202" mass="22513">MQINWHMPEAMTQPSDTGPARHYWLAVASANHVALGREQGFMQVCHGKPAPLRRIHAGDSVVYYSPTATFGQKDTLRAFTAAGVVTSKTPYQAQMGEHFFPWRHDVRWYVTTPAPIAPLRTQLGLTAGKTNWGYSLRFGLVRISPQDFVHILLHMQASSTLENTPLCPFTATYSIVLAARHFYNLLPAAKNTCCGMNLKETP</sequence>
<dbReference type="Proteomes" id="UP000286947">
    <property type="component" value="Unassembled WGS sequence"/>
</dbReference>
<protein>
    <recommendedName>
        <fullName evidence="1">UPF0310 protein CUZ56_02940</fullName>
    </recommendedName>
</protein>
<proteinExistence type="inferred from homology"/>
<dbReference type="InterPro" id="IPR022996">
    <property type="entry name" value="UPF0310"/>
</dbReference>
<dbReference type="AlphaFoldDB" id="A0A433S9Q6"/>
<dbReference type="Pfam" id="PF01878">
    <property type="entry name" value="EVE"/>
    <property type="match status" value="1"/>
</dbReference>
<dbReference type="InterPro" id="IPR002740">
    <property type="entry name" value="EVE_domain"/>
</dbReference>
<comment type="similarity">
    <text evidence="1">Belongs to the UPF0310 family.</text>
</comment>
<dbReference type="Gene3D" id="3.10.590.10">
    <property type="entry name" value="ph1033 like domains"/>
    <property type="match status" value="1"/>
</dbReference>
<reference evidence="3 4" key="1">
    <citation type="submission" date="2018-01" db="EMBL/GenBank/DDBJ databases">
        <title>Saezia sanguinis gen. nov., sp. nov., in the order Burkholderiales isolated from human blood.</title>
        <authorList>
            <person name="Medina-Pascual M.J."/>
            <person name="Valdezate S."/>
            <person name="Monzon S."/>
            <person name="Cuesta I."/>
            <person name="Carrasco G."/>
            <person name="Villalon P."/>
            <person name="Saez-Nieto J.A."/>
        </authorList>
    </citation>
    <scope>NUCLEOTIDE SEQUENCE [LARGE SCALE GENOMIC DNA]</scope>
    <source>
        <strain evidence="3 4">CNM695-12</strain>
    </source>
</reference>
<keyword evidence="4" id="KW-1185">Reference proteome</keyword>
<organism evidence="3 4">
    <name type="scientific">Saezia sanguinis</name>
    <dbReference type="NCBI Taxonomy" id="1965230"/>
    <lineage>
        <taxon>Bacteria</taxon>
        <taxon>Pseudomonadati</taxon>
        <taxon>Pseudomonadota</taxon>
        <taxon>Betaproteobacteria</taxon>
        <taxon>Burkholderiales</taxon>
        <taxon>Saeziaceae</taxon>
        <taxon>Saezia</taxon>
    </lineage>
</organism>
<accession>A0A433S9Q6</accession>
<dbReference type="CDD" id="cd21132">
    <property type="entry name" value="EVE-like"/>
    <property type="match status" value="1"/>
</dbReference>
<evidence type="ECO:0000313" key="3">
    <source>
        <dbReference type="EMBL" id="RUS65483.1"/>
    </source>
</evidence>
<gene>
    <name evidence="3" type="ORF">CUZ56_02940</name>
</gene>
<feature type="domain" description="EVE" evidence="2">
    <location>
        <begin position="23"/>
        <end position="152"/>
    </location>
</feature>
<evidence type="ECO:0000259" key="2">
    <source>
        <dbReference type="Pfam" id="PF01878"/>
    </source>
</evidence>
<evidence type="ECO:0000256" key="1">
    <source>
        <dbReference type="HAMAP-Rule" id="MF_00771"/>
    </source>
</evidence>